<dbReference type="InterPro" id="IPR044066">
    <property type="entry name" value="TRIAD_supradom"/>
</dbReference>
<evidence type="ECO:0000256" key="6">
    <source>
        <dbReference type="ARBA" id="ARBA00022771"/>
    </source>
</evidence>
<dbReference type="EMBL" id="KN294001">
    <property type="protein sequence ID" value="EEH33161.2"/>
    <property type="molecule type" value="Genomic_DNA"/>
</dbReference>
<evidence type="ECO:0000259" key="9">
    <source>
        <dbReference type="PROSITE" id="PS51873"/>
    </source>
</evidence>
<dbReference type="VEuPathDB" id="FungiDB:PAAG_04214"/>
<dbReference type="InterPro" id="IPR031127">
    <property type="entry name" value="E3_UB_ligase_RBR"/>
</dbReference>
<dbReference type="SUPFAM" id="SSF57850">
    <property type="entry name" value="RING/U-box"/>
    <property type="match status" value="1"/>
</dbReference>
<keyword evidence="4" id="KW-0479">Metal-binding</keyword>
<dbReference type="GO" id="GO:0008270">
    <property type="term" value="F:zinc ion binding"/>
    <property type="evidence" value="ECO:0007669"/>
    <property type="project" value="UniProtKB-KW"/>
</dbReference>
<dbReference type="CDD" id="cd22584">
    <property type="entry name" value="Rcat_RBR_unk"/>
    <property type="match status" value="1"/>
</dbReference>
<evidence type="ECO:0000256" key="2">
    <source>
        <dbReference type="ARBA" id="ARBA00012251"/>
    </source>
</evidence>
<protein>
    <recommendedName>
        <fullName evidence="2">RBR-type E3 ubiquitin transferase</fullName>
        <ecNumber evidence="2">2.3.2.31</ecNumber>
    </recommendedName>
</protein>
<dbReference type="GO" id="GO:0016567">
    <property type="term" value="P:protein ubiquitination"/>
    <property type="evidence" value="ECO:0007669"/>
    <property type="project" value="InterPro"/>
</dbReference>
<keyword evidence="3" id="KW-0808">Transferase</keyword>
<dbReference type="Gene3D" id="1.20.120.1750">
    <property type="match status" value="1"/>
</dbReference>
<keyword evidence="5" id="KW-0677">Repeat</keyword>
<keyword evidence="6" id="KW-0863">Zinc-finger</keyword>
<dbReference type="InterPro" id="IPR002867">
    <property type="entry name" value="IBR_dom"/>
</dbReference>
<dbReference type="RefSeq" id="XP_015699436.1">
    <property type="nucleotide sequence ID" value="XM_015845210.1"/>
</dbReference>
<evidence type="ECO:0000256" key="4">
    <source>
        <dbReference type="ARBA" id="ARBA00022723"/>
    </source>
</evidence>
<dbReference type="GO" id="GO:0061630">
    <property type="term" value="F:ubiquitin protein ligase activity"/>
    <property type="evidence" value="ECO:0007669"/>
    <property type="project" value="UniProtKB-EC"/>
</dbReference>
<evidence type="ECO:0000313" key="10">
    <source>
        <dbReference type="EMBL" id="EEH33161.2"/>
    </source>
</evidence>
<dbReference type="GeneID" id="9097024"/>
<dbReference type="OrthoDB" id="9977870at2759"/>
<keyword evidence="11" id="KW-1185">Reference proteome</keyword>
<dbReference type="EC" id="2.3.2.31" evidence="2"/>
<feature type="domain" description="RING-type" evidence="9">
    <location>
        <begin position="207"/>
        <end position="373"/>
    </location>
</feature>
<dbReference type="HOGENOM" id="CLU_022048_7_6_1"/>
<dbReference type="Pfam" id="PF01485">
    <property type="entry name" value="IBR"/>
    <property type="match status" value="2"/>
</dbReference>
<name>C1H0C0_PARBA</name>
<evidence type="ECO:0000256" key="1">
    <source>
        <dbReference type="ARBA" id="ARBA00001798"/>
    </source>
</evidence>
<comment type="catalytic activity">
    <reaction evidence="1">
        <text>[E2 ubiquitin-conjugating enzyme]-S-ubiquitinyl-L-cysteine + [acceptor protein]-L-lysine = [E2 ubiquitin-conjugating enzyme]-L-cysteine + [acceptor protein]-N(6)-ubiquitinyl-L-lysine.</text>
        <dbReference type="EC" id="2.3.2.31"/>
    </reaction>
</comment>
<dbReference type="OMA" id="INRRCEA"/>
<proteinExistence type="predicted"/>
<dbReference type="CDD" id="cd20335">
    <property type="entry name" value="BRcat_RBR"/>
    <property type="match status" value="1"/>
</dbReference>
<dbReference type="PROSITE" id="PS51873">
    <property type="entry name" value="TRIAD"/>
    <property type="match status" value="1"/>
</dbReference>
<sequence length="486" mass="54827">MPTFSQPCNQMSLIRISSSPLIVASRLGTSPASVRLDRSAMACAYELLQGIDEQSAAVVVQLQLQDAELYFFSSKGKSREGELSDESLAFQLQKQELENFSSLHADNQMARSMATAILTDGQLLTETLSQEEIAARDRDMARQLADGAVQSHNSFDDEFLEKLRVLYVSGFEDVRHDPDGGKLDFADDALAESSAWAASRTSNSSSINRRCEACREERKFFNVARLPCHHKYCHASNKAGECPHISGIRACARLNEKKKVEFETPNRTYCHSPKCSSFVNPRSIDGEVATCFECGLTTCTTCKGSAHDRDCPNDILLEELLDTARENGWQRCYSCWRVVELDHGCNHMTCRCGAQFCYICGQRWKSCACEQWDEGRLLARANQILDREPERLAAVPAPADATRLANAPHLPQEIDPPANPTLDRRNILVAETMQNLRANHECGHSHWRWVQGPHQCEECHHFLTQYIFECRLCRLQACNRCRRNRL</sequence>
<evidence type="ECO:0000256" key="8">
    <source>
        <dbReference type="ARBA" id="ARBA00022833"/>
    </source>
</evidence>
<organism evidence="10 11">
    <name type="scientific">Paracoccidioides lutzii (strain ATCC MYA-826 / Pb01)</name>
    <name type="common">Paracoccidioides brasiliensis</name>
    <dbReference type="NCBI Taxonomy" id="502779"/>
    <lineage>
        <taxon>Eukaryota</taxon>
        <taxon>Fungi</taxon>
        <taxon>Dikarya</taxon>
        <taxon>Ascomycota</taxon>
        <taxon>Pezizomycotina</taxon>
        <taxon>Eurotiomycetes</taxon>
        <taxon>Eurotiomycetidae</taxon>
        <taxon>Onygenales</taxon>
        <taxon>Ajellomycetaceae</taxon>
        <taxon>Paracoccidioides</taxon>
    </lineage>
</organism>
<dbReference type="Proteomes" id="UP000002059">
    <property type="component" value="Partially assembled WGS sequence"/>
</dbReference>
<dbReference type="PANTHER" id="PTHR11685">
    <property type="entry name" value="RBR FAMILY RING FINGER AND IBR DOMAIN-CONTAINING"/>
    <property type="match status" value="1"/>
</dbReference>
<dbReference type="KEGG" id="pbl:PAAG_04214"/>
<gene>
    <name evidence="10" type="ORF">PAAG_04214</name>
</gene>
<evidence type="ECO:0000256" key="5">
    <source>
        <dbReference type="ARBA" id="ARBA00022737"/>
    </source>
</evidence>
<keyword evidence="8" id="KW-0862">Zinc</keyword>
<keyword evidence="7" id="KW-0833">Ubl conjugation pathway</keyword>
<reference evidence="10 11" key="1">
    <citation type="journal article" date="2011" name="PLoS Genet.">
        <title>Comparative genomic analysis of human fungal pathogens causing paracoccidioidomycosis.</title>
        <authorList>
            <person name="Desjardins C.A."/>
            <person name="Champion M.D."/>
            <person name="Holder J.W."/>
            <person name="Muszewska A."/>
            <person name="Goldberg J."/>
            <person name="Bailao A.M."/>
            <person name="Brigido M.M."/>
            <person name="Ferreira M.E."/>
            <person name="Garcia A.M."/>
            <person name="Grynberg M."/>
            <person name="Gujja S."/>
            <person name="Heiman D.I."/>
            <person name="Henn M.R."/>
            <person name="Kodira C.D."/>
            <person name="Leon-Narvaez H."/>
            <person name="Longo L.V."/>
            <person name="Ma L.J."/>
            <person name="Malavazi I."/>
            <person name="Matsuo A.L."/>
            <person name="Morais F.V."/>
            <person name="Pereira M."/>
            <person name="Rodriguez-Brito S."/>
            <person name="Sakthikumar S."/>
            <person name="Salem-Izacc S.M."/>
            <person name="Sykes S.M."/>
            <person name="Teixeira M.M."/>
            <person name="Vallejo M.C."/>
            <person name="Walter M.E."/>
            <person name="Yandava C."/>
            <person name="Young S."/>
            <person name="Zeng Q."/>
            <person name="Zucker J."/>
            <person name="Felipe M.S."/>
            <person name="Goldman G.H."/>
            <person name="Haas B.J."/>
            <person name="McEwen J.G."/>
            <person name="Nino-Vega G."/>
            <person name="Puccia R."/>
            <person name="San-Blas G."/>
            <person name="Soares C.M."/>
            <person name="Birren B.W."/>
            <person name="Cuomo C.A."/>
        </authorList>
    </citation>
    <scope>NUCLEOTIDE SEQUENCE [LARGE SCALE GENOMIC DNA]</scope>
    <source>
        <strain evidence="11">ATCC MYA-826 / Pb01</strain>
    </source>
</reference>
<evidence type="ECO:0000256" key="3">
    <source>
        <dbReference type="ARBA" id="ARBA00022679"/>
    </source>
</evidence>
<dbReference type="AlphaFoldDB" id="C1H0C0"/>
<evidence type="ECO:0000313" key="11">
    <source>
        <dbReference type="Proteomes" id="UP000002059"/>
    </source>
</evidence>
<evidence type="ECO:0000256" key="7">
    <source>
        <dbReference type="ARBA" id="ARBA00022786"/>
    </source>
</evidence>
<accession>C1H0C0</accession>